<evidence type="ECO:0000259" key="2">
    <source>
        <dbReference type="Pfam" id="PF25597"/>
    </source>
</evidence>
<feature type="compositionally biased region" description="Basic residues" evidence="1">
    <location>
        <begin position="263"/>
        <end position="273"/>
    </location>
</feature>
<evidence type="ECO:0000313" key="4">
    <source>
        <dbReference type="Proteomes" id="UP000434957"/>
    </source>
</evidence>
<accession>A0A6A4EKM5</accession>
<dbReference type="EMBL" id="QXFT01001260">
    <property type="protein sequence ID" value="KAE9323837.1"/>
    <property type="molecule type" value="Genomic_DNA"/>
</dbReference>
<dbReference type="Proteomes" id="UP000434957">
    <property type="component" value="Unassembled WGS sequence"/>
</dbReference>
<keyword evidence="4" id="KW-1185">Reference proteome</keyword>
<feature type="compositionally biased region" description="Acidic residues" evidence="1">
    <location>
        <begin position="135"/>
        <end position="154"/>
    </location>
</feature>
<gene>
    <name evidence="3" type="ORF">PR003_g16881</name>
</gene>
<dbReference type="PANTHER" id="PTHR11439:SF483">
    <property type="entry name" value="PEPTIDE SYNTHASE GLIP-LIKE, PUTATIVE (AFU_ORTHOLOGUE AFUA_3G12920)-RELATED"/>
    <property type="match status" value="1"/>
</dbReference>
<reference evidence="3 4" key="1">
    <citation type="submission" date="2018-08" db="EMBL/GenBank/DDBJ databases">
        <title>Genomic investigation of the strawberry pathogen Phytophthora fragariae indicates pathogenicity is determined by transcriptional variation in three key races.</title>
        <authorList>
            <person name="Adams T.M."/>
            <person name="Armitage A.D."/>
            <person name="Sobczyk M.K."/>
            <person name="Bates H.J."/>
            <person name="Dunwell J.M."/>
            <person name="Nellist C.F."/>
            <person name="Harrison R.J."/>
        </authorList>
    </citation>
    <scope>NUCLEOTIDE SEQUENCE [LARGE SCALE GENOMIC DNA]</scope>
    <source>
        <strain evidence="3 4">SCRP333</strain>
    </source>
</reference>
<proteinExistence type="predicted"/>
<organism evidence="3 4">
    <name type="scientific">Phytophthora rubi</name>
    <dbReference type="NCBI Taxonomy" id="129364"/>
    <lineage>
        <taxon>Eukaryota</taxon>
        <taxon>Sar</taxon>
        <taxon>Stramenopiles</taxon>
        <taxon>Oomycota</taxon>
        <taxon>Peronosporomycetes</taxon>
        <taxon>Peronosporales</taxon>
        <taxon>Peronosporaceae</taxon>
        <taxon>Phytophthora</taxon>
    </lineage>
</organism>
<feature type="compositionally biased region" description="Acidic residues" evidence="1">
    <location>
        <begin position="163"/>
        <end position="172"/>
    </location>
</feature>
<sequence>MSATKALNGITPHEKLFGQKPVVRDLHMCGSVVFHFIPKKKRKTKLDMRSDPGIFLGYAKRSLGYRILDVCTGNLVERRDVVFHEDMAADPKYVRDLINNRYFSTENELPAHIDFVSSPVSRVHLPLDEFKDWDKDDDSLSSNMDNDDDDEYYDTDGGMTEAFVDDEVEEDGSSSSGDSSDDDSDSDFSGSNVEAMEDDATAHASGSDNEIDDNPTPSRGEHTTDARTSGSAGTSGSASASRSTSTNRSAAHSPADLDTAARPLRRSNRVRRPNSRYDSRTFVLAQTLIQCMMIATVCDLLDPTSVQEAFASEHAVQWKRAMDVEPDLANAVRTLERYGSAYKKQNFRQAQRVMRYLRDTKNVGLVYRYEDIGEDGVKLDAFADADHAGCPETSRSVSGWALQLNGNVWHWQSKKQSTVADDTCAAELIAAHKCTKEIKWAQLMLKELGIKQEAVATLYCDNQSTIKEVENNGNSQGQKHLAKKTRSIAEWVDRGLLEIVYVPSAKNIADIFTKGLGPCVFERLREQLNLEDVRKAMTRVVATMAKESGCGSDLEMSEE</sequence>
<comment type="caution">
    <text evidence="3">The sequence shown here is derived from an EMBL/GenBank/DDBJ whole genome shotgun (WGS) entry which is preliminary data.</text>
</comment>
<feature type="domain" description="Retroviral polymerase SH3-like" evidence="2">
    <location>
        <begin position="32"/>
        <end position="88"/>
    </location>
</feature>
<dbReference type="Pfam" id="PF25597">
    <property type="entry name" value="SH3_retrovirus"/>
    <property type="match status" value="1"/>
</dbReference>
<feature type="region of interest" description="Disordered" evidence="1">
    <location>
        <begin position="134"/>
        <end position="273"/>
    </location>
</feature>
<dbReference type="CDD" id="cd09272">
    <property type="entry name" value="RNase_HI_RT_Ty1"/>
    <property type="match status" value="1"/>
</dbReference>
<evidence type="ECO:0000256" key="1">
    <source>
        <dbReference type="SAM" id="MobiDB-lite"/>
    </source>
</evidence>
<evidence type="ECO:0000313" key="3">
    <source>
        <dbReference type="EMBL" id="KAE9323837.1"/>
    </source>
</evidence>
<name>A0A6A4EKM5_9STRA</name>
<protein>
    <recommendedName>
        <fullName evidence="2">Retroviral polymerase SH3-like domain-containing protein</fullName>
    </recommendedName>
</protein>
<dbReference type="InterPro" id="IPR057670">
    <property type="entry name" value="SH3_retrovirus"/>
</dbReference>
<dbReference type="PANTHER" id="PTHR11439">
    <property type="entry name" value="GAG-POL-RELATED RETROTRANSPOSON"/>
    <property type="match status" value="1"/>
</dbReference>
<feature type="compositionally biased region" description="Low complexity" evidence="1">
    <location>
        <begin position="226"/>
        <end position="251"/>
    </location>
</feature>
<dbReference type="AlphaFoldDB" id="A0A6A4EKM5"/>